<dbReference type="OrthoDB" id="4955677at2759"/>
<evidence type="ECO:0000313" key="2">
    <source>
        <dbReference type="EMBL" id="KAG5942041.1"/>
    </source>
</evidence>
<name>A0A9P7SI05_9HYPO</name>
<reference evidence="2 3" key="1">
    <citation type="journal article" date="2020" name="bioRxiv">
        <title>Whole genome comparisons of ergot fungi reveals the divergence and evolution of species within the genus Claviceps are the result of varying mechanisms driving genome evolution and host range expansion.</title>
        <authorList>
            <person name="Wyka S.A."/>
            <person name="Mondo S.J."/>
            <person name="Liu M."/>
            <person name="Dettman J."/>
            <person name="Nalam V."/>
            <person name="Broders K.D."/>
        </authorList>
    </citation>
    <scope>NUCLEOTIDE SEQUENCE [LARGE SCALE GENOMIC DNA]</scope>
    <source>
        <strain evidence="2 3">CCC 1485</strain>
    </source>
</reference>
<organism evidence="2 3">
    <name type="scientific">Claviceps pazoutovae</name>
    <dbReference type="NCBI Taxonomy" id="1649127"/>
    <lineage>
        <taxon>Eukaryota</taxon>
        <taxon>Fungi</taxon>
        <taxon>Dikarya</taxon>
        <taxon>Ascomycota</taxon>
        <taxon>Pezizomycotina</taxon>
        <taxon>Sordariomycetes</taxon>
        <taxon>Hypocreomycetidae</taxon>
        <taxon>Hypocreales</taxon>
        <taxon>Clavicipitaceae</taxon>
        <taxon>Claviceps</taxon>
    </lineage>
</organism>
<feature type="compositionally biased region" description="Basic and acidic residues" evidence="1">
    <location>
        <begin position="43"/>
        <end position="55"/>
    </location>
</feature>
<feature type="compositionally biased region" description="Basic and acidic residues" evidence="1">
    <location>
        <begin position="78"/>
        <end position="87"/>
    </location>
</feature>
<keyword evidence="3" id="KW-1185">Reference proteome</keyword>
<evidence type="ECO:0000256" key="1">
    <source>
        <dbReference type="SAM" id="MobiDB-lite"/>
    </source>
</evidence>
<accession>A0A9P7SI05</accession>
<feature type="region of interest" description="Disordered" evidence="1">
    <location>
        <begin position="22"/>
        <end position="87"/>
    </location>
</feature>
<evidence type="ECO:0000313" key="3">
    <source>
        <dbReference type="Proteomes" id="UP000706124"/>
    </source>
</evidence>
<sequence>MDDAISWRVAAISVLRQSICSTSSGLSPTRFRSTVESHSPSRASEKGERFERKGVCDAGQRGLRQSLSSRGTDPNVAHAERERPVARDEHIPVLERALSDEVVGEQTFYPTAVCADCLEGVEIRHCRHHGRGCFFLARGNGEASKCSEFDSLEQW</sequence>
<comment type="caution">
    <text evidence="2">The sequence shown here is derived from an EMBL/GenBank/DDBJ whole genome shotgun (WGS) entry which is preliminary data.</text>
</comment>
<gene>
    <name evidence="2" type="ORF">E4U60_007518</name>
</gene>
<feature type="compositionally biased region" description="Polar residues" evidence="1">
    <location>
        <begin position="63"/>
        <end position="72"/>
    </location>
</feature>
<dbReference type="Proteomes" id="UP000706124">
    <property type="component" value="Unassembled WGS sequence"/>
</dbReference>
<feature type="compositionally biased region" description="Polar residues" evidence="1">
    <location>
        <begin position="22"/>
        <end position="42"/>
    </location>
</feature>
<dbReference type="AlphaFoldDB" id="A0A9P7SI05"/>
<proteinExistence type="predicted"/>
<dbReference type="EMBL" id="SRPO01000086">
    <property type="protein sequence ID" value="KAG5942041.1"/>
    <property type="molecule type" value="Genomic_DNA"/>
</dbReference>
<protein>
    <submittedName>
        <fullName evidence="2">Uncharacterized protein</fullName>
    </submittedName>
</protein>